<dbReference type="AlphaFoldDB" id="A0AA40F9Y2"/>
<evidence type="ECO:0000313" key="2">
    <source>
        <dbReference type="EMBL" id="KAK0753953.1"/>
    </source>
</evidence>
<keyword evidence="1" id="KW-1133">Transmembrane helix</keyword>
<keyword evidence="1" id="KW-0472">Membrane</keyword>
<evidence type="ECO:0000256" key="1">
    <source>
        <dbReference type="SAM" id="Phobius"/>
    </source>
</evidence>
<gene>
    <name evidence="2" type="ORF">B0T18DRAFT_25852</name>
</gene>
<keyword evidence="1" id="KW-0812">Transmembrane</keyword>
<evidence type="ECO:0000313" key="3">
    <source>
        <dbReference type="Proteomes" id="UP001172155"/>
    </source>
</evidence>
<name>A0AA40F9Y2_9PEZI</name>
<proteinExistence type="predicted"/>
<organism evidence="2 3">
    <name type="scientific">Schizothecium vesticola</name>
    <dbReference type="NCBI Taxonomy" id="314040"/>
    <lineage>
        <taxon>Eukaryota</taxon>
        <taxon>Fungi</taxon>
        <taxon>Dikarya</taxon>
        <taxon>Ascomycota</taxon>
        <taxon>Pezizomycotina</taxon>
        <taxon>Sordariomycetes</taxon>
        <taxon>Sordariomycetidae</taxon>
        <taxon>Sordariales</taxon>
        <taxon>Schizotheciaceae</taxon>
        <taxon>Schizothecium</taxon>
    </lineage>
</organism>
<dbReference type="Proteomes" id="UP001172155">
    <property type="component" value="Unassembled WGS sequence"/>
</dbReference>
<accession>A0AA40F9Y2</accession>
<feature type="transmembrane region" description="Helical" evidence="1">
    <location>
        <begin position="46"/>
        <end position="64"/>
    </location>
</feature>
<sequence length="98" mass="10872">MEGKVEKKPAPRPASSTELRADGRGVVECEEIFFMRIGVLRLTQRWVGVGVSASLTAVMAAVLVGRGRLFRVGLGDRVYHGIFDRRCMDGLDQYRSCL</sequence>
<protein>
    <submittedName>
        <fullName evidence="2">Uncharacterized protein</fullName>
    </submittedName>
</protein>
<reference evidence="2" key="1">
    <citation type="submission" date="2023-06" db="EMBL/GenBank/DDBJ databases">
        <title>Genome-scale phylogeny and comparative genomics of the fungal order Sordariales.</title>
        <authorList>
            <consortium name="Lawrence Berkeley National Laboratory"/>
            <person name="Hensen N."/>
            <person name="Bonometti L."/>
            <person name="Westerberg I."/>
            <person name="Brannstrom I.O."/>
            <person name="Guillou S."/>
            <person name="Cros-Aarteil S."/>
            <person name="Calhoun S."/>
            <person name="Haridas S."/>
            <person name="Kuo A."/>
            <person name="Mondo S."/>
            <person name="Pangilinan J."/>
            <person name="Riley R."/>
            <person name="LaButti K."/>
            <person name="Andreopoulos B."/>
            <person name="Lipzen A."/>
            <person name="Chen C."/>
            <person name="Yanf M."/>
            <person name="Daum C."/>
            <person name="Ng V."/>
            <person name="Clum A."/>
            <person name="Steindorff A."/>
            <person name="Ohm R."/>
            <person name="Martin F."/>
            <person name="Silar P."/>
            <person name="Natvig D."/>
            <person name="Lalanne C."/>
            <person name="Gautier V."/>
            <person name="Ament-velasquez S.L."/>
            <person name="Kruys A."/>
            <person name="Hutchinson M.I."/>
            <person name="Powell A.J."/>
            <person name="Barry K."/>
            <person name="Miller A.N."/>
            <person name="Grigoriev I.V."/>
            <person name="Debuchy R."/>
            <person name="Gladieux P."/>
            <person name="Thoren M.H."/>
            <person name="Johannesson H."/>
        </authorList>
    </citation>
    <scope>NUCLEOTIDE SEQUENCE</scope>
    <source>
        <strain evidence="2">SMH3187-1</strain>
    </source>
</reference>
<keyword evidence="3" id="KW-1185">Reference proteome</keyword>
<dbReference type="EMBL" id="JAUKUD010000001">
    <property type="protein sequence ID" value="KAK0753953.1"/>
    <property type="molecule type" value="Genomic_DNA"/>
</dbReference>
<comment type="caution">
    <text evidence="2">The sequence shown here is derived from an EMBL/GenBank/DDBJ whole genome shotgun (WGS) entry which is preliminary data.</text>
</comment>